<dbReference type="EMBL" id="OZ022412">
    <property type="protein sequence ID" value="CAK9442073.1"/>
    <property type="molecule type" value="Genomic_DNA"/>
</dbReference>
<gene>
    <name evidence="2" type="ORF">LODBEIA_P58420</name>
</gene>
<evidence type="ECO:0000313" key="3">
    <source>
        <dbReference type="Proteomes" id="UP001497383"/>
    </source>
</evidence>
<feature type="chain" id="PRO_5045196381" evidence="1">
    <location>
        <begin position="20"/>
        <end position="166"/>
    </location>
</feature>
<evidence type="ECO:0000313" key="2">
    <source>
        <dbReference type="EMBL" id="CAK9442073.1"/>
    </source>
</evidence>
<reference evidence="2 3" key="1">
    <citation type="submission" date="2024-03" db="EMBL/GenBank/DDBJ databases">
        <authorList>
            <person name="Brejova B."/>
        </authorList>
    </citation>
    <scope>NUCLEOTIDE SEQUENCE [LARGE SCALE GENOMIC DNA]</scope>
    <source>
        <strain evidence="2 3">CBS 14171</strain>
    </source>
</reference>
<feature type="signal peptide" evidence="1">
    <location>
        <begin position="1"/>
        <end position="19"/>
    </location>
</feature>
<organism evidence="2 3">
    <name type="scientific">Lodderomyces beijingensis</name>
    <dbReference type="NCBI Taxonomy" id="1775926"/>
    <lineage>
        <taxon>Eukaryota</taxon>
        <taxon>Fungi</taxon>
        <taxon>Dikarya</taxon>
        <taxon>Ascomycota</taxon>
        <taxon>Saccharomycotina</taxon>
        <taxon>Pichiomycetes</taxon>
        <taxon>Debaryomycetaceae</taxon>
        <taxon>Candida/Lodderomyces clade</taxon>
        <taxon>Lodderomyces</taxon>
    </lineage>
</organism>
<keyword evidence="3" id="KW-1185">Reference proteome</keyword>
<proteinExistence type="predicted"/>
<name>A0ABP0ZTZ8_9ASCO</name>
<keyword evidence="1" id="KW-0732">Signal</keyword>
<protein>
    <submittedName>
        <fullName evidence="2">Uncharacterized protein</fullName>
    </submittedName>
</protein>
<dbReference type="RefSeq" id="XP_066832780.1">
    <property type="nucleotide sequence ID" value="XM_066976219.1"/>
</dbReference>
<evidence type="ECO:0000256" key="1">
    <source>
        <dbReference type="SAM" id="SignalP"/>
    </source>
</evidence>
<accession>A0ABP0ZTZ8</accession>
<dbReference type="Proteomes" id="UP001497383">
    <property type="component" value="Chromosome 8"/>
</dbReference>
<sequence length="166" mass="18133">MQFLEYIVFITALAGQTLAGTTKVKLRADSKHSEIDGNPMYYMHEGATSNYFFVEYPEAFQVNAASNSDAGPELTYDDETKIIYTEVNEHLTLNFSSNGGIVQLSGVAPVPVEIDPASGELKFEGSDQIFAAKNINDPFGFSKDRYAVVVGDRFGGLPMVIVANFV</sequence>
<dbReference type="GeneID" id="92211038"/>